<sequence length="75" mass="8509">MMEPCGKEARWVKGTATWMGSDCFCDTHKPEETGFIIMRRLGWSDFPSTCGYHLARQYEIDTQRIEGSMEGGVNA</sequence>
<dbReference type="EMBL" id="BART01027600">
    <property type="protein sequence ID" value="GAG95038.1"/>
    <property type="molecule type" value="Genomic_DNA"/>
</dbReference>
<name>X1CFK8_9ZZZZ</name>
<accession>X1CFK8</accession>
<feature type="non-terminal residue" evidence="1">
    <location>
        <position position="75"/>
    </location>
</feature>
<gene>
    <name evidence="1" type="ORF">S01H4_48895</name>
</gene>
<comment type="caution">
    <text evidence="1">The sequence shown here is derived from an EMBL/GenBank/DDBJ whole genome shotgun (WGS) entry which is preliminary data.</text>
</comment>
<organism evidence="1">
    <name type="scientific">marine sediment metagenome</name>
    <dbReference type="NCBI Taxonomy" id="412755"/>
    <lineage>
        <taxon>unclassified sequences</taxon>
        <taxon>metagenomes</taxon>
        <taxon>ecological metagenomes</taxon>
    </lineage>
</organism>
<proteinExistence type="predicted"/>
<reference evidence="1" key="1">
    <citation type="journal article" date="2014" name="Front. Microbiol.">
        <title>High frequency of phylogenetically diverse reductive dehalogenase-homologous genes in deep subseafloor sedimentary metagenomes.</title>
        <authorList>
            <person name="Kawai M."/>
            <person name="Futagami T."/>
            <person name="Toyoda A."/>
            <person name="Takaki Y."/>
            <person name="Nishi S."/>
            <person name="Hori S."/>
            <person name="Arai W."/>
            <person name="Tsubouchi T."/>
            <person name="Morono Y."/>
            <person name="Uchiyama I."/>
            <person name="Ito T."/>
            <person name="Fujiyama A."/>
            <person name="Inagaki F."/>
            <person name="Takami H."/>
        </authorList>
    </citation>
    <scope>NUCLEOTIDE SEQUENCE</scope>
    <source>
        <strain evidence="1">Expedition CK06-06</strain>
    </source>
</reference>
<protein>
    <submittedName>
        <fullName evidence="1">Uncharacterized protein</fullName>
    </submittedName>
</protein>
<dbReference type="AlphaFoldDB" id="X1CFK8"/>
<evidence type="ECO:0000313" key="1">
    <source>
        <dbReference type="EMBL" id="GAG95038.1"/>
    </source>
</evidence>